<evidence type="ECO:0000256" key="4">
    <source>
        <dbReference type="SAM" id="MobiDB-lite"/>
    </source>
</evidence>
<dbReference type="PANTHER" id="PTHR14024:SF49">
    <property type="entry name" value="LIPID STORAGE DROPLETS SURFACE-BINDING PROTEIN 1"/>
    <property type="match status" value="1"/>
</dbReference>
<feature type="compositionally biased region" description="Polar residues" evidence="4">
    <location>
        <begin position="387"/>
        <end position="408"/>
    </location>
</feature>
<reference evidence="5" key="2">
    <citation type="journal article" date="2017" name="J. Med. Entomol.">
        <title>Transcriptome Analysis of the Triatoma infestans (Hemiptera: Reduviidae) Integument.</title>
        <authorList>
            <person name="Calderon-Fernandez G.M."/>
            <person name="Moriconi D.E."/>
            <person name="Dulbecco A.B."/>
            <person name="Juarez M.P."/>
        </authorList>
    </citation>
    <scope>NUCLEOTIDE SEQUENCE</scope>
    <source>
        <strain evidence="5">Int1</strain>
        <tissue evidence="5">Integument</tissue>
    </source>
</reference>
<dbReference type="PANTHER" id="PTHR14024">
    <property type="entry name" value="PERILIPIN"/>
    <property type="match status" value="1"/>
</dbReference>
<sequence>MYDYYKIMKSTTRRDLPQMESINRISKIPVVETGVQYAKIVYGKIKNSNALVQWSLGTVEGSIQRVIDTSLIAVPIIEMPLTIVDTIVCKSLDTIEQRIPAINYPPEVLLNKTKDLVTEKIVQPVIKRADSVKQFSVQGASKYSEIAASRLDTALDVAELYVDKYLPDTSEDTDSKVDSRPGESKTSQTIEHVNRFSRKLQRRLTKRTIAEAKALRRQGVDIVQLLLHLLDLAIKDPKQFIEKMKTLWENLSKDEPENQIPPANLEQLITMLTREGARRFVHLTNFTIATAAKLPTLTVQAVTIINLYAVYLLDYIIKTVHLDRAKTVAVARAKSEIEVLYDILMQLYSLVPQLTENLATRVNPTRSKPPPTEPTPSTSKDKKEQNNEGNIPKDNSTKAQDTTQVTPTKQDVKKGSKKIKIDKKRLVLQKMKIQIVHLKMVVHQVKNYNYSVLFFNVSFKKCVQI</sequence>
<reference evidence="5" key="1">
    <citation type="submission" date="2016-04" db="EMBL/GenBank/DDBJ databases">
        <authorList>
            <person name="Calderon-Fernandez G.M.Sr."/>
        </authorList>
    </citation>
    <scope>NUCLEOTIDE SEQUENCE</scope>
    <source>
        <strain evidence="5">Int1</strain>
        <tissue evidence="5">Integument</tissue>
    </source>
</reference>
<feature type="region of interest" description="Disordered" evidence="4">
    <location>
        <begin position="360"/>
        <end position="417"/>
    </location>
</feature>
<dbReference type="Pfam" id="PF03036">
    <property type="entry name" value="Perilipin"/>
    <property type="match status" value="1"/>
</dbReference>
<keyword evidence="3" id="KW-0551">Lipid droplet</keyword>
<dbReference type="EMBL" id="GEMB01002015">
    <property type="protein sequence ID" value="JAS01163.1"/>
    <property type="molecule type" value="Transcribed_RNA"/>
</dbReference>
<proteinExistence type="inferred from homology"/>
<accession>A0A161M5X1</accession>
<dbReference type="InterPro" id="IPR004279">
    <property type="entry name" value="Perilipin"/>
</dbReference>
<comment type="similarity">
    <text evidence="2">Belongs to the perilipin family.</text>
</comment>
<evidence type="ECO:0000256" key="3">
    <source>
        <dbReference type="ARBA" id="ARBA00022677"/>
    </source>
</evidence>
<comment type="subcellular location">
    <subcellularLocation>
        <location evidence="1">Lipid droplet</location>
    </subcellularLocation>
</comment>
<evidence type="ECO:0000313" key="5">
    <source>
        <dbReference type="EMBL" id="JAS01163.1"/>
    </source>
</evidence>
<dbReference type="GO" id="GO:0019915">
    <property type="term" value="P:lipid storage"/>
    <property type="evidence" value="ECO:0007669"/>
    <property type="project" value="TreeGrafter"/>
</dbReference>
<evidence type="ECO:0000256" key="2">
    <source>
        <dbReference type="ARBA" id="ARBA00006311"/>
    </source>
</evidence>
<dbReference type="GO" id="GO:0005829">
    <property type="term" value="C:cytosol"/>
    <property type="evidence" value="ECO:0007669"/>
    <property type="project" value="TreeGrafter"/>
</dbReference>
<evidence type="ECO:0000256" key="1">
    <source>
        <dbReference type="ARBA" id="ARBA00004502"/>
    </source>
</evidence>
<name>A0A161M5X1_TRIIF</name>
<dbReference type="GO" id="GO:0010890">
    <property type="term" value="P:positive regulation of triglyceride storage"/>
    <property type="evidence" value="ECO:0007669"/>
    <property type="project" value="TreeGrafter"/>
</dbReference>
<dbReference type="AlphaFoldDB" id="A0A161M5X1"/>
<dbReference type="GO" id="GO:0005811">
    <property type="term" value="C:lipid droplet"/>
    <property type="evidence" value="ECO:0007669"/>
    <property type="project" value="UniProtKB-SubCell"/>
</dbReference>
<protein>
    <submittedName>
        <fullName evidence="5">Lipid storage droplets surface-binding protein 1 variant C</fullName>
    </submittedName>
</protein>
<organism evidence="5">
    <name type="scientific">Triatoma infestans</name>
    <name type="common">Assassin bug</name>
    <dbReference type="NCBI Taxonomy" id="30076"/>
    <lineage>
        <taxon>Eukaryota</taxon>
        <taxon>Metazoa</taxon>
        <taxon>Ecdysozoa</taxon>
        <taxon>Arthropoda</taxon>
        <taxon>Hexapoda</taxon>
        <taxon>Insecta</taxon>
        <taxon>Pterygota</taxon>
        <taxon>Neoptera</taxon>
        <taxon>Paraneoptera</taxon>
        <taxon>Hemiptera</taxon>
        <taxon>Heteroptera</taxon>
        <taxon>Panheteroptera</taxon>
        <taxon>Cimicomorpha</taxon>
        <taxon>Reduviidae</taxon>
        <taxon>Triatominae</taxon>
        <taxon>Triatoma</taxon>
    </lineage>
</organism>